<organism evidence="2 3">
    <name type="scientific">Collybiopsis luxurians FD-317 M1</name>
    <dbReference type="NCBI Taxonomy" id="944289"/>
    <lineage>
        <taxon>Eukaryota</taxon>
        <taxon>Fungi</taxon>
        <taxon>Dikarya</taxon>
        <taxon>Basidiomycota</taxon>
        <taxon>Agaricomycotina</taxon>
        <taxon>Agaricomycetes</taxon>
        <taxon>Agaricomycetidae</taxon>
        <taxon>Agaricales</taxon>
        <taxon>Marasmiineae</taxon>
        <taxon>Omphalotaceae</taxon>
        <taxon>Collybiopsis</taxon>
        <taxon>Collybiopsis luxurians</taxon>
    </lineage>
</organism>
<name>A0A0D0BCA6_9AGAR</name>
<feature type="region of interest" description="Disordered" evidence="1">
    <location>
        <begin position="270"/>
        <end position="293"/>
    </location>
</feature>
<dbReference type="SMART" id="SM00384">
    <property type="entry name" value="AT_hook"/>
    <property type="match status" value="3"/>
</dbReference>
<dbReference type="GO" id="GO:0003677">
    <property type="term" value="F:DNA binding"/>
    <property type="evidence" value="ECO:0007669"/>
    <property type="project" value="InterPro"/>
</dbReference>
<keyword evidence="3" id="KW-1185">Reference proteome</keyword>
<dbReference type="EMBL" id="KN834771">
    <property type="protein sequence ID" value="KIK61355.1"/>
    <property type="molecule type" value="Genomic_DNA"/>
</dbReference>
<evidence type="ECO:0000256" key="1">
    <source>
        <dbReference type="SAM" id="MobiDB-lite"/>
    </source>
</evidence>
<feature type="region of interest" description="Disordered" evidence="1">
    <location>
        <begin position="546"/>
        <end position="573"/>
    </location>
</feature>
<protein>
    <submittedName>
        <fullName evidence="2">Uncharacterized protein</fullName>
    </submittedName>
</protein>
<proteinExistence type="predicted"/>
<dbReference type="OrthoDB" id="2892623at2759"/>
<feature type="compositionally biased region" description="Acidic residues" evidence="1">
    <location>
        <begin position="562"/>
        <end position="573"/>
    </location>
</feature>
<gene>
    <name evidence="2" type="ORF">GYMLUDRAFT_243536</name>
</gene>
<dbReference type="HOGENOM" id="CLU_382187_0_0_1"/>
<feature type="region of interest" description="Disordered" evidence="1">
    <location>
        <begin position="157"/>
        <end position="221"/>
    </location>
</feature>
<accession>A0A0D0BCA6</accession>
<feature type="compositionally biased region" description="Low complexity" evidence="1">
    <location>
        <begin position="350"/>
        <end position="359"/>
    </location>
</feature>
<dbReference type="PRINTS" id="PR00929">
    <property type="entry name" value="ATHOOK"/>
</dbReference>
<dbReference type="Proteomes" id="UP000053593">
    <property type="component" value="Unassembled WGS sequence"/>
</dbReference>
<dbReference type="InterPro" id="IPR017956">
    <property type="entry name" value="AT_hook_DNA-bd_motif"/>
</dbReference>
<feature type="compositionally biased region" description="Low complexity" evidence="1">
    <location>
        <begin position="549"/>
        <end position="561"/>
    </location>
</feature>
<sequence>MSILLTPRPLEDFVLARDREPNQMPRQGNPAIDPLAQFIPDLLPTSSLSSNKPNAAALHVSSKTVDQYEELAEITNTLVPLTAHPPTTLKSRAIKAQTPGSTGGRIGDITTYFIPPNVSDHATANIPSRASRSRTGVHSHPGVSTVVIDLTADGSITSGETGVKCPRGRPPKLSDANAVPEIRRPRGRPKNVSHGEPQQPQIKRPVGRPRKYPIDESIVDGPIEQPDKFAYVEIPFINHSQEKPQNSASTDIASTGISSQRKALNNNVIHQTNSTGPRSNANGPSLTPARRPPVQNEVGDLAAALTSAFSQNAANVAPQGQNLVSALSSAFANNTVAEIPYIDEDESDEPSSVSDSGSEVAPEPGPSERPRRRRHRQVITPVTQIPSPVKRLRPQRAPKDVYAALSEQTLHKQLDTESSSLQLPFGVSIAPENESEYMDPDDGVLLDYDSSEEVEEERKKKRKLETALAPKILGNNLRFLQVQRRRSSHTKRPASSVLRCGIPAVSRSATAYTQRVEKYCGEPALDYIWCGRQAWSSNWKPKQATEEFYSSSAPPSGSYESQMEEDEEVEESQEGILNGVISPHLTKRSHPEGIAAPQKKVRFVEDVQLHTSPTAAGSHHIQFNAVRCGDLLQKLVKGKVQMAEQELQEVLLFFGNPSFERIIRESRNGDRFVADSQQHAHDSIRISLQYIARSAAGALAIPEKYEGTLKWEVRKLLTVRRELE</sequence>
<dbReference type="AlphaFoldDB" id="A0A0D0BCA6"/>
<evidence type="ECO:0000313" key="2">
    <source>
        <dbReference type="EMBL" id="KIK61355.1"/>
    </source>
</evidence>
<feature type="region of interest" description="Disordered" evidence="1">
    <location>
        <begin position="343"/>
        <end position="386"/>
    </location>
</feature>
<reference evidence="2 3" key="1">
    <citation type="submission" date="2014-04" db="EMBL/GenBank/DDBJ databases">
        <title>Evolutionary Origins and Diversification of the Mycorrhizal Mutualists.</title>
        <authorList>
            <consortium name="DOE Joint Genome Institute"/>
            <consortium name="Mycorrhizal Genomics Consortium"/>
            <person name="Kohler A."/>
            <person name="Kuo A."/>
            <person name="Nagy L.G."/>
            <person name="Floudas D."/>
            <person name="Copeland A."/>
            <person name="Barry K.W."/>
            <person name="Cichocki N."/>
            <person name="Veneault-Fourrey C."/>
            <person name="LaButti K."/>
            <person name="Lindquist E.A."/>
            <person name="Lipzen A."/>
            <person name="Lundell T."/>
            <person name="Morin E."/>
            <person name="Murat C."/>
            <person name="Riley R."/>
            <person name="Ohm R."/>
            <person name="Sun H."/>
            <person name="Tunlid A."/>
            <person name="Henrissat B."/>
            <person name="Grigoriev I.V."/>
            <person name="Hibbett D.S."/>
            <person name="Martin F."/>
        </authorList>
    </citation>
    <scope>NUCLEOTIDE SEQUENCE [LARGE SCALE GENOMIC DNA]</scope>
    <source>
        <strain evidence="2 3">FD-317 M1</strain>
    </source>
</reference>
<feature type="compositionally biased region" description="Polar residues" evidence="1">
    <location>
        <begin position="270"/>
        <end position="285"/>
    </location>
</feature>
<evidence type="ECO:0000313" key="3">
    <source>
        <dbReference type="Proteomes" id="UP000053593"/>
    </source>
</evidence>